<dbReference type="EMBL" id="DF847227">
    <property type="protein sequence ID" value="GAT51573.1"/>
    <property type="molecule type" value="Genomic_DNA"/>
</dbReference>
<name>A0ABQ0LKE8_MYCCL</name>
<dbReference type="PROSITE" id="PS50181">
    <property type="entry name" value="FBOX"/>
    <property type="match status" value="1"/>
</dbReference>
<feature type="compositionally biased region" description="Basic and acidic residues" evidence="1">
    <location>
        <begin position="323"/>
        <end position="332"/>
    </location>
</feature>
<accession>A0ABQ0LKE8</accession>
<dbReference type="SUPFAM" id="SSF81383">
    <property type="entry name" value="F-box domain"/>
    <property type="match status" value="1"/>
</dbReference>
<feature type="region of interest" description="Disordered" evidence="1">
    <location>
        <begin position="718"/>
        <end position="739"/>
    </location>
</feature>
<keyword evidence="4" id="KW-1185">Reference proteome</keyword>
<gene>
    <name evidence="3" type="ORF">MCHLO_08702</name>
</gene>
<proteinExistence type="predicted"/>
<protein>
    <recommendedName>
        <fullName evidence="2">F-box domain-containing protein</fullName>
    </recommendedName>
</protein>
<evidence type="ECO:0000313" key="3">
    <source>
        <dbReference type="EMBL" id="GAT51573.1"/>
    </source>
</evidence>
<evidence type="ECO:0000313" key="4">
    <source>
        <dbReference type="Proteomes" id="UP000815677"/>
    </source>
</evidence>
<reference evidence="3" key="1">
    <citation type="submission" date="2014-09" db="EMBL/GenBank/DDBJ databases">
        <title>Genome sequence of the luminous mushroom Mycena chlorophos for searching fungal bioluminescence genes.</title>
        <authorList>
            <person name="Tanaka Y."/>
            <person name="Kasuga D."/>
            <person name="Oba Y."/>
            <person name="Hase S."/>
            <person name="Sato K."/>
            <person name="Oba Y."/>
            <person name="Sakakibara Y."/>
        </authorList>
    </citation>
    <scope>NUCLEOTIDE SEQUENCE</scope>
</reference>
<dbReference type="Proteomes" id="UP000815677">
    <property type="component" value="Unassembled WGS sequence"/>
</dbReference>
<dbReference type="InterPro" id="IPR036047">
    <property type="entry name" value="F-box-like_dom_sf"/>
</dbReference>
<dbReference type="Pfam" id="PF00646">
    <property type="entry name" value="F-box"/>
    <property type="match status" value="1"/>
</dbReference>
<feature type="compositionally biased region" description="Low complexity" evidence="1">
    <location>
        <begin position="359"/>
        <end position="377"/>
    </location>
</feature>
<feature type="compositionally biased region" description="Acidic residues" evidence="1">
    <location>
        <begin position="724"/>
        <end position="739"/>
    </location>
</feature>
<sequence>MPKAVEWKSMEDSPSTSVPTNLATLPNELLLEILGWLELRYQLQFVGLSRHFRDVFRPQIFSKVIWAPGVREFPPQTVWSLVRTVKLFGARVPEFTDDLRRDLAAQLRAALPSMPRFEGFTVARDVAGGIWSGLLDALCAAPAPFTLHIEAHWFLEAAPLAPRATPLPLKGLVFPFPLLFDDADESLRRDRYTLEFEFPNLQPIIIASAATMESLALPGEHFRLLEGINWNALTELRLVGLWPFFGEKDASESEESSGEEGYFTDDFASSERVAAPTPSVPHAPPTTGNVGTDPEAAADTGFKSGVPESEPTVLSTAESALEVTERVDEGHLPESTVLPLPSPTALPDTTSTDPPSVDSEPIPSKSPKPSVKSQDPSTDLKRSVEPPIEEHTSAARSPKSAAVPDAPVGARPTTPVHATVGSVDKPPDIADTLRSTPALDRSPFLTVLEAMPNLRKLNLLLRHHADDESPTGGFICASDGPSIPNSRDTFLRRLVEFQVTSLSAEDRTVEFLPADLKVLSLQKFPRMPEVNTFLVKPRVAAVLRILEHAWLPLLKTLKLWYVIREQADLALEEKLLDFLPTQFPLVEDFELFRGWDHAADSLAGLWDPVPPMKKLVSRFKSLKTVAIDLDLPERFRTVPVVTVNREFREMMVRVHAMATEIVGEAPRLQSIHIYRELGRDEDYFWETWGVVVGADGKVKLDRPPPLISDNPFYPDPWFHPNDLVDSDSDESSSDDADAS</sequence>
<evidence type="ECO:0000259" key="2">
    <source>
        <dbReference type="PROSITE" id="PS50181"/>
    </source>
</evidence>
<evidence type="ECO:0000256" key="1">
    <source>
        <dbReference type="SAM" id="MobiDB-lite"/>
    </source>
</evidence>
<feature type="region of interest" description="Disordered" evidence="1">
    <location>
        <begin position="272"/>
        <end position="429"/>
    </location>
</feature>
<feature type="domain" description="F-box" evidence="2">
    <location>
        <begin position="19"/>
        <end position="64"/>
    </location>
</feature>
<dbReference type="InterPro" id="IPR001810">
    <property type="entry name" value="F-box_dom"/>
</dbReference>
<feature type="compositionally biased region" description="Basic and acidic residues" evidence="1">
    <location>
        <begin position="378"/>
        <end position="393"/>
    </location>
</feature>
<organism evidence="3 4">
    <name type="scientific">Mycena chlorophos</name>
    <name type="common">Agaric fungus</name>
    <name type="synonym">Agaricus chlorophos</name>
    <dbReference type="NCBI Taxonomy" id="658473"/>
    <lineage>
        <taxon>Eukaryota</taxon>
        <taxon>Fungi</taxon>
        <taxon>Dikarya</taxon>
        <taxon>Basidiomycota</taxon>
        <taxon>Agaricomycotina</taxon>
        <taxon>Agaricomycetes</taxon>
        <taxon>Agaricomycetidae</taxon>
        <taxon>Agaricales</taxon>
        <taxon>Marasmiineae</taxon>
        <taxon>Mycenaceae</taxon>
        <taxon>Mycena</taxon>
    </lineage>
</organism>